<sequence length="132" mass="14604">MRKQVFDIAEIAFSFVGVHRGYQDGITTAAIKGVVDINAGALHRIIIRCAILILHIAIDVIQVVADCPFDRRPGKGSVNIVRIHFAHYASCDLRRIFRAHIPVDAGCRFALKGFSRQPSQRSDLQLVLLSGL</sequence>
<dbReference type="AlphaFoldDB" id="A0A645J949"/>
<organism evidence="1">
    <name type="scientific">bioreactor metagenome</name>
    <dbReference type="NCBI Taxonomy" id="1076179"/>
    <lineage>
        <taxon>unclassified sequences</taxon>
        <taxon>metagenomes</taxon>
        <taxon>ecological metagenomes</taxon>
    </lineage>
</organism>
<name>A0A645J949_9ZZZZ</name>
<evidence type="ECO:0000313" key="1">
    <source>
        <dbReference type="EMBL" id="MPN59642.1"/>
    </source>
</evidence>
<reference evidence="1" key="1">
    <citation type="submission" date="2019-08" db="EMBL/GenBank/DDBJ databases">
        <authorList>
            <person name="Kucharzyk K."/>
            <person name="Murdoch R.W."/>
            <person name="Higgins S."/>
            <person name="Loffler F."/>
        </authorList>
    </citation>
    <scope>NUCLEOTIDE SEQUENCE</scope>
</reference>
<comment type="caution">
    <text evidence="1">The sequence shown here is derived from an EMBL/GenBank/DDBJ whole genome shotgun (WGS) entry which is preliminary data.</text>
</comment>
<proteinExistence type="predicted"/>
<gene>
    <name evidence="1" type="ORF">SDC9_207363</name>
</gene>
<accession>A0A645J949</accession>
<protein>
    <submittedName>
        <fullName evidence="1">Uncharacterized protein</fullName>
    </submittedName>
</protein>
<dbReference type="EMBL" id="VSSQ01133889">
    <property type="protein sequence ID" value="MPN59642.1"/>
    <property type="molecule type" value="Genomic_DNA"/>
</dbReference>